<comment type="caution">
    <text evidence="2">The sequence shown here is derived from an EMBL/GenBank/DDBJ whole genome shotgun (WGS) entry which is preliminary data.</text>
</comment>
<evidence type="ECO:0000313" key="2">
    <source>
        <dbReference type="EMBL" id="MBG8552504.1"/>
    </source>
</evidence>
<dbReference type="InterPro" id="IPR025345">
    <property type="entry name" value="DUF4249"/>
</dbReference>
<dbReference type="Pfam" id="PF14054">
    <property type="entry name" value="DUF4249"/>
    <property type="match status" value="1"/>
</dbReference>
<dbReference type="RefSeq" id="WP_196953534.1">
    <property type="nucleotide sequence ID" value="NZ_JADWYK010000001.1"/>
</dbReference>
<evidence type="ECO:0000256" key="1">
    <source>
        <dbReference type="SAM" id="SignalP"/>
    </source>
</evidence>
<evidence type="ECO:0000313" key="3">
    <source>
        <dbReference type="Proteomes" id="UP000601099"/>
    </source>
</evidence>
<keyword evidence="3" id="KW-1185">Reference proteome</keyword>
<organism evidence="2 3">
    <name type="scientific">Hymenobacter guriensis</name>
    <dbReference type="NCBI Taxonomy" id="2793065"/>
    <lineage>
        <taxon>Bacteria</taxon>
        <taxon>Pseudomonadati</taxon>
        <taxon>Bacteroidota</taxon>
        <taxon>Cytophagia</taxon>
        <taxon>Cytophagales</taxon>
        <taxon>Hymenobacteraceae</taxon>
        <taxon>Hymenobacter</taxon>
    </lineage>
</organism>
<proteinExistence type="predicted"/>
<gene>
    <name evidence="2" type="ORF">I5L79_03050</name>
</gene>
<feature type="chain" id="PRO_5045442132" evidence="1">
    <location>
        <begin position="24"/>
        <end position="333"/>
    </location>
</feature>
<keyword evidence="1" id="KW-0732">Signal</keyword>
<dbReference type="EMBL" id="JADWYK010000001">
    <property type="protein sequence ID" value="MBG8552504.1"/>
    <property type="molecule type" value="Genomic_DNA"/>
</dbReference>
<reference evidence="2 3" key="1">
    <citation type="submission" date="2020-11" db="EMBL/GenBank/DDBJ databases">
        <title>Hymenobacter sp.</title>
        <authorList>
            <person name="Kim M.K."/>
        </authorList>
    </citation>
    <scope>NUCLEOTIDE SEQUENCE [LARGE SCALE GENOMIC DNA]</scope>
    <source>
        <strain evidence="2 3">BT594</strain>
    </source>
</reference>
<dbReference type="PROSITE" id="PS51257">
    <property type="entry name" value="PROKAR_LIPOPROTEIN"/>
    <property type="match status" value="1"/>
</dbReference>
<feature type="signal peptide" evidence="1">
    <location>
        <begin position="1"/>
        <end position="23"/>
    </location>
</feature>
<sequence>MKLTLFRTVAVVLPTMLTACEMAVDVPMPEHTPRLALSYVLSNQVPDSLYWQTYPHRLLTVSVSQNIFTTKPVRQPADATVELLDANGQVVERFRGRYRYYNPVSQDSIDAYYVPQYGFAGYPGHRYTLRASMPGMETAESSLTLPAPATVSAGSFVRRAPGPGQGEHSVMGRLSVSVPDPAASADYYVATARVLDTDGRLWGVLSNDYENDPEDDSGISIERFQLSESYNTQPEVYADLNVNGRTISLTQNVRAWSSGGYVPGQPQYRPPAFVEVTISTLTREAYDFYQSVKRYRDSDGNPFAEPAPLASNVRHGYGLFGGATDVTYRIPIQ</sequence>
<accession>A0ABS0KXC3</accession>
<dbReference type="Proteomes" id="UP000601099">
    <property type="component" value="Unassembled WGS sequence"/>
</dbReference>
<name>A0ABS0KXC3_9BACT</name>
<protein>
    <submittedName>
        <fullName evidence="2">DUF4249 domain-containing protein</fullName>
    </submittedName>
</protein>